<dbReference type="GO" id="GO:0004674">
    <property type="term" value="F:protein serine/threonine kinase activity"/>
    <property type="evidence" value="ECO:0007669"/>
    <property type="project" value="TreeGrafter"/>
</dbReference>
<gene>
    <name evidence="2" type="ORF">GHO29_05540</name>
</gene>
<accession>A0A7X1XVZ2</accession>
<name>A0A7X1XVZ2_9PSED</name>
<dbReference type="Pfam" id="PF00069">
    <property type="entry name" value="Pkinase"/>
    <property type="match status" value="1"/>
</dbReference>
<feature type="domain" description="Protein kinase" evidence="1">
    <location>
        <begin position="26"/>
        <end position="299"/>
    </location>
</feature>
<dbReference type="PROSITE" id="PS50011">
    <property type="entry name" value="PROTEIN_KINASE_DOM"/>
    <property type="match status" value="1"/>
</dbReference>
<dbReference type="Gene3D" id="1.10.510.10">
    <property type="entry name" value="Transferase(Phosphotransferase) domain 1"/>
    <property type="match status" value="1"/>
</dbReference>
<keyword evidence="2" id="KW-0808">Transferase</keyword>
<dbReference type="InterPro" id="IPR000719">
    <property type="entry name" value="Prot_kinase_dom"/>
</dbReference>
<evidence type="ECO:0000259" key="1">
    <source>
        <dbReference type="PROSITE" id="PS50011"/>
    </source>
</evidence>
<dbReference type="InterPro" id="IPR011009">
    <property type="entry name" value="Kinase-like_dom_sf"/>
</dbReference>
<dbReference type="RefSeq" id="WP_153377839.1">
    <property type="nucleotide sequence ID" value="NZ_WIVW01000003.1"/>
</dbReference>
<dbReference type="SMART" id="SM00220">
    <property type="entry name" value="S_TKc"/>
    <property type="match status" value="1"/>
</dbReference>
<dbReference type="EMBL" id="WIVW01000003">
    <property type="protein sequence ID" value="MQU25945.1"/>
    <property type="molecule type" value="Genomic_DNA"/>
</dbReference>
<proteinExistence type="predicted"/>
<dbReference type="PANTHER" id="PTHR44167">
    <property type="entry name" value="OVARIAN-SPECIFIC SERINE/THREONINE-PROTEIN KINASE LOK-RELATED"/>
    <property type="match status" value="1"/>
</dbReference>
<dbReference type="AlphaFoldDB" id="A0A7X1XVZ2"/>
<dbReference type="Proteomes" id="UP000437970">
    <property type="component" value="Unassembled WGS sequence"/>
</dbReference>
<protein>
    <submittedName>
        <fullName evidence="2">Protein kinase</fullName>
    </submittedName>
</protein>
<dbReference type="PANTHER" id="PTHR44167:SF30">
    <property type="entry name" value="PHOSPHORYLASE KINASE"/>
    <property type="match status" value="1"/>
</dbReference>
<dbReference type="SUPFAM" id="SSF56112">
    <property type="entry name" value="Protein kinase-like (PK-like)"/>
    <property type="match status" value="1"/>
</dbReference>
<organism evidence="2 3">
    <name type="scientific">Pseudomonas helleri</name>
    <dbReference type="NCBI Taxonomy" id="1608996"/>
    <lineage>
        <taxon>Bacteria</taxon>
        <taxon>Pseudomonadati</taxon>
        <taxon>Pseudomonadota</taxon>
        <taxon>Gammaproteobacteria</taxon>
        <taxon>Pseudomonadales</taxon>
        <taxon>Pseudomonadaceae</taxon>
        <taxon>Pseudomonas</taxon>
    </lineage>
</organism>
<sequence>MPDLSQEKIDELQVKLERYLEKNGVKWEVNFLAAGGSAAVFRGVNGEEKRAFKVFDPRFISDEEGSKEQERLGLQRRLIGHECNYLVQTFSIENFNDTAVIEMEYVEWPRLKEVLKHVPDASVEVLIRQLVSAVLYLEAHGIVHRDIKPENIHVSECWGKLKLLDLGVVREFDPGPGAADTDQGAQRPFLATAQYSSPEYLFRLDEPSRELWQGLNIYQVGAVLHDLIMKEPLFRAEIEAGNRWLVAKAVLLNPPNFKDGNHSRLAYLKSLAAKCLNKDMQARLALVDWLDFEIQEQNIGLNKLRSRLKSRPNKQTDSERALNFDRDRFQESLIDKIKLLLISVCGTDLPLSFSKSKVNNREVVSFQFVYSDNVAVVAHVSFYWKAGLYAGSVDILASGFIYQPESDFALDPDMLKLLGTVSMSDAIDDAGSVIAESIAEIVESALGEVESHCSVADSIELLYGRQIELKRVSDER</sequence>
<evidence type="ECO:0000313" key="3">
    <source>
        <dbReference type="Proteomes" id="UP000437970"/>
    </source>
</evidence>
<keyword evidence="2" id="KW-0418">Kinase</keyword>
<comment type="caution">
    <text evidence="2">The sequence shown here is derived from an EMBL/GenBank/DDBJ whole genome shotgun (WGS) entry which is preliminary data.</text>
</comment>
<evidence type="ECO:0000313" key="2">
    <source>
        <dbReference type="EMBL" id="MQU25945.1"/>
    </source>
</evidence>
<reference evidence="2 3" key="1">
    <citation type="submission" date="2019-10" db="EMBL/GenBank/DDBJ databases">
        <title>Evaluation of single-gene subtyping targets for Pseudomonas.</title>
        <authorList>
            <person name="Reichler S.J."/>
            <person name="Orsi R.H."/>
            <person name="Wiedmann M."/>
            <person name="Martin N.H."/>
            <person name="Murphy S.I."/>
        </authorList>
    </citation>
    <scope>NUCLEOTIDE SEQUENCE [LARGE SCALE GENOMIC DNA]</scope>
    <source>
        <strain evidence="2 3">FSL R10-1984</strain>
    </source>
</reference>
<dbReference type="GO" id="GO:0005524">
    <property type="term" value="F:ATP binding"/>
    <property type="evidence" value="ECO:0007669"/>
    <property type="project" value="InterPro"/>
</dbReference>